<evidence type="ECO:0000313" key="2">
    <source>
        <dbReference type="Proteomes" id="UP000007306"/>
    </source>
</evidence>
<dbReference type="Proteomes" id="UP000007306">
    <property type="component" value="Chromosome 12"/>
</dbReference>
<proteinExistence type="predicted"/>
<sequence>MDGCEQEKIMYSIGLVHVWSLARVKWLGYNKVGIVTFLRESIT</sequence>
<keyword evidence="2" id="KW-1185">Reference proteome</keyword>
<accession>I1R781</accession>
<protein>
    <submittedName>
        <fullName evidence="1">Uncharacterized protein</fullName>
    </submittedName>
</protein>
<evidence type="ECO:0000313" key="1">
    <source>
        <dbReference type="EnsemblPlants" id="ORGLA12G0138700.1"/>
    </source>
</evidence>
<dbReference type="EnsemblPlants" id="ORGLA12G0138700.1">
    <property type="protein sequence ID" value="ORGLA12G0138700.1"/>
    <property type="gene ID" value="ORGLA12G0138700"/>
</dbReference>
<dbReference type="Gramene" id="ORGLA12G0138700.1">
    <property type="protein sequence ID" value="ORGLA12G0138700.1"/>
    <property type="gene ID" value="ORGLA12G0138700"/>
</dbReference>
<reference evidence="1 2" key="2">
    <citation type="submission" date="2018-04" db="EMBL/GenBank/DDBJ databases">
        <title>OglaRS2 (Oryza glaberrima Reference Sequence Version 2).</title>
        <authorList>
            <person name="Zhang J."/>
            <person name="Kudrna D."/>
            <person name="Lee S."/>
            <person name="Talag J."/>
            <person name="Rajasekar S."/>
            <person name="Wing R.A."/>
        </authorList>
    </citation>
    <scope>NUCLEOTIDE SEQUENCE [LARGE SCALE GENOMIC DNA]</scope>
    <source>
        <strain evidence="1 2">cv. IRGC 96717</strain>
    </source>
</reference>
<reference evidence="1" key="1">
    <citation type="submission" date="2015-06" db="UniProtKB">
        <authorList>
            <consortium name="EnsemblPlants"/>
        </authorList>
    </citation>
    <scope>IDENTIFICATION</scope>
</reference>
<organism evidence="1 2">
    <name type="scientific">Oryza glaberrima</name>
    <name type="common">African rice</name>
    <dbReference type="NCBI Taxonomy" id="4538"/>
    <lineage>
        <taxon>Eukaryota</taxon>
        <taxon>Viridiplantae</taxon>
        <taxon>Streptophyta</taxon>
        <taxon>Embryophyta</taxon>
        <taxon>Tracheophyta</taxon>
        <taxon>Spermatophyta</taxon>
        <taxon>Magnoliopsida</taxon>
        <taxon>Liliopsida</taxon>
        <taxon>Poales</taxon>
        <taxon>Poaceae</taxon>
        <taxon>BOP clade</taxon>
        <taxon>Oryzoideae</taxon>
        <taxon>Oryzeae</taxon>
        <taxon>Oryzinae</taxon>
        <taxon>Oryza</taxon>
    </lineage>
</organism>
<dbReference type="AlphaFoldDB" id="I1R781"/>
<name>I1R781_ORYGL</name>
<dbReference type="HOGENOM" id="CLU_3243013_0_0_1"/>